<evidence type="ECO:0000256" key="5">
    <source>
        <dbReference type="ARBA" id="ARBA00022692"/>
    </source>
</evidence>
<evidence type="ECO:0000256" key="8">
    <source>
        <dbReference type="SAM" id="Phobius"/>
    </source>
</evidence>
<dbReference type="NCBIfam" id="TIGR00801">
    <property type="entry name" value="ncs2"/>
    <property type="match status" value="1"/>
</dbReference>
<dbReference type="KEGG" id="abac:LuPra_02735"/>
<dbReference type="InterPro" id="IPR006042">
    <property type="entry name" value="Xan_ur_permease"/>
</dbReference>
<organism evidence="9 10">
    <name type="scientific">Luteitalea pratensis</name>
    <dbReference type="NCBI Taxonomy" id="1855912"/>
    <lineage>
        <taxon>Bacteria</taxon>
        <taxon>Pseudomonadati</taxon>
        <taxon>Acidobacteriota</taxon>
        <taxon>Vicinamibacteria</taxon>
        <taxon>Vicinamibacterales</taxon>
        <taxon>Vicinamibacteraceae</taxon>
        <taxon>Luteitalea</taxon>
    </lineage>
</organism>
<evidence type="ECO:0000256" key="3">
    <source>
        <dbReference type="ARBA" id="ARBA00022448"/>
    </source>
</evidence>
<accession>A0A143PN50</accession>
<evidence type="ECO:0000256" key="6">
    <source>
        <dbReference type="ARBA" id="ARBA00022989"/>
    </source>
</evidence>
<feature type="transmembrane region" description="Helical" evidence="8">
    <location>
        <begin position="211"/>
        <end position="229"/>
    </location>
</feature>
<dbReference type="PANTHER" id="PTHR42810:SF4">
    <property type="entry name" value="URIC ACID TRANSPORTER UACT"/>
    <property type="match status" value="1"/>
</dbReference>
<feature type="transmembrane region" description="Helical" evidence="8">
    <location>
        <begin position="241"/>
        <end position="259"/>
    </location>
</feature>
<protein>
    <submittedName>
        <fullName evidence="9">Uric acid transporter UacT</fullName>
    </submittedName>
</protein>
<dbReference type="Proteomes" id="UP000076079">
    <property type="component" value="Chromosome"/>
</dbReference>
<feature type="transmembrane region" description="Helical" evidence="8">
    <location>
        <begin position="419"/>
        <end position="441"/>
    </location>
</feature>
<sequence length="519" mass="53632">MLAAIVAGIARTNAARRRVNCAAYDNGEMLASPARRAAPPTVLHPIDERLPLPRLAALGLQHVLVMYGGAVAVPLIVGRALGLTPAEVALLISADLFCCGLVTLIQSLGVSPYFGVRLPVMMGVTFAAVGPMVAVANVNGGTDGARAIFGALIGAGIVSMALAPVMGRLLRFFPPVVTGTIIVMIGVNLMRVGIGWAMGGPASAAQTPDVAVLRSMLASPGVGVPAGPLRVPMIDNPGYAALDHLAVALLVLVVILLIIRYLRGFLANIAVLLGAITGCAVAVVTGEMTFEKVANAPWFGLVRPFAFGTPTFDPVLIGTMTLVMIVVMIESTGMFLALADITGRPLTRRSLTAGLRVDGLGTVIGGVFNTFPYTSFSQNVGLVSVTGVKSRWVCVAGGAIMVVLGLLPKLAALVESVPLFVLGGAGLVMFGMVVASGIRILSNVDFQGNRRNLYIVAIAVGVGMIPQEAPRWTQQMAHAVRPLLESGILLTSIAAVLLNLHFNGGGATDAPNHTHTDAS</sequence>
<dbReference type="PATRIC" id="fig|1813736.3.peg.2909"/>
<dbReference type="NCBIfam" id="NF037981">
    <property type="entry name" value="NCS2_1"/>
    <property type="match status" value="1"/>
</dbReference>
<comment type="similarity">
    <text evidence="2">Belongs to the nucleobase:cation symporter-2 (NCS2) (TC 2.A.40) family.</text>
</comment>
<keyword evidence="3" id="KW-0813">Transport</keyword>
<reference evidence="10" key="2">
    <citation type="submission" date="2016-04" db="EMBL/GenBank/DDBJ databases">
        <title>First Complete Genome Sequence of a Subdivision 6 Acidobacterium.</title>
        <authorList>
            <person name="Huang S."/>
            <person name="Vieira S."/>
            <person name="Bunk B."/>
            <person name="Riedel T."/>
            <person name="Sproeer C."/>
            <person name="Overmann J."/>
        </authorList>
    </citation>
    <scope>NUCLEOTIDE SEQUENCE [LARGE SCALE GENOMIC DNA]</scope>
    <source>
        <strain evidence="10">DSM 100886 HEG_-6_39</strain>
    </source>
</reference>
<feature type="transmembrane region" description="Helical" evidence="8">
    <location>
        <begin position="114"/>
        <end position="135"/>
    </location>
</feature>
<proteinExistence type="inferred from homology"/>
<dbReference type="GO" id="GO:0042907">
    <property type="term" value="F:xanthine transmembrane transporter activity"/>
    <property type="evidence" value="ECO:0007669"/>
    <property type="project" value="TreeGrafter"/>
</dbReference>
<feature type="transmembrane region" description="Helical" evidence="8">
    <location>
        <begin position="390"/>
        <end position="407"/>
    </location>
</feature>
<dbReference type="GO" id="GO:0005886">
    <property type="term" value="C:plasma membrane"/>
    <property type="evidence" value="ECO:0007669"/>
    <property type="project" value="UniProtKB-SubCell"/>
</dbReference>
<feature type="transmembrane region" description="Helical" evidence="8">
    <location>
        <begin position="266"/>
        <end position="285"/>
    </location>
</feature>
<keyword evidence="10" id="KW-1185">Reference proteome</keyword>
<keyword evidence="4" id="KW-1003">Cell membrane</keyword>
<evidence type="ECO:0000256" key="1">
    <source>
        <dbReference type="ARBA" id="ARBA00004651"/>
    </source>
</evidence>
<dbReference type="InterPro" id="IPR006043">
    <property type="entry name" value="NCS2"/>
</dbReference>
<dbReference type="PANTHER" id="PTHR42810">
    <property type="entry name" value="PURINE PERMEASE C1399.01C-RELATED"/>
    <property type="match status" value="1"/>
</dbReference>
<keyword evidence="7 8" id="KW-0472">Membrane</keyword>
<dbReference type="EMBL" id="CP015136">
    <property type="protein sequence ID" value="AMY09518.1"/>
    <property type="molecule type" value="Genomic_DNA"/>
</dbReference>
<feature type="transmembrane region" description="Helical" evidence="8">
    <location>
        <begin position="315"/>
        <end position="339"/>
    </location>
</feature>
<comment type="subcellular location">
    <subcellularLocation>
        <location evidence="1">Cell membrane</location>
        <topology evidence="1">Multi-pass membrane protein</topology>
    </subcellularLocation>
</comment>
<feature type="transmembrane region" description="Helical" evidence="8">
    <location>
        <begin position="147"/>
        <end position="166"/>
    </location>
</feature>
<dbReference type="PROSITE" id="PS01116">
    <property type="entry name" value="XANTH_URACIL_PERMASE"/>
    <property type="match status" value="1"/>
</dbReference>
<reference evidence="9 10" key="1">
    <citation type="journal article" date="2016" name="Genome Announc.">
        <title>First Complete Genome Sequence of a Subdivision 6 Acidobacterium Strain.</title>
        <authorList>
            <person name="Huang S."/>
            <person name="Vieira S."/>
            <person name="Bunk B."/>
            <person name="Riedel T."/>
            <person name="Sproer C."/>
            <person name="Overmann J."/>
        </authorList>
    </citation>
    <scope>NUCLEOTIDE SEQUENCE [LARGE SCALE GENOMIC DNA]</scope>
    <source>
        <strain evidence="10">DSM 100886 HEG_-6_39</strain>
    </source>
</reference>
<evidence type="ECO:0000256" key="2">
    <source>
        <dbReference type="ARBA" id="ARBA00008821"/>
    </source>
</evidence>
<evidence type="ECO:0000313" key="9">
    <source>
        <dbReference type="EMBL" id="AMY09518.1"/>
    </source>
</evidence>
<feature type="transmembrane region" description="Helical" evidence="8">
    <location>
        <begin position="172"/>
        <end position="190"/>
    </location>
</feature>
<feature type="transmembrane region" description="Helical" evidence="8">
    <location>
        <begin position="88"/>
        <end position="108"/>
    </location>
</feature>
<gene>
    <name evidence="9" type="primary">uacT</name>
    <name evidence="9" type="ORF">LuPra_02735</name>
</gene>
<dbReference type="Pfam" id="PF00860">
    <property type="entry name" value="Xan_ur_permease"/>
    <property type="match status" value="2"/>
</dbReference>
<feature type="transmembrane region" description="Helical" evidence="8">
    <location>
        <begin position="55"/>
        <end position="76"/>
    </location>
</feature>
<evidence type="ECO:0000256" key="7">
    <source>
        <dbReference type="ARBA" id="ARBA00023136"/>
    </source>
</evidence>
<keyword evidence="5 8" id="KW-0812">Transmembrane</keyword>
<dbReference type="AlphaFoldDB" id="A0A143PN50"/>
<evidence type="ECO:0000256" key="4">
    <source>
        <dbReference type="ARBA" id="ARBA00022475"/>
    </source>
</evidence>
<dbReference type="STRING" id="1855912.LuPra_02735"/>
<keyword evidence="6 8" id="KW-1133">Transmembrane helix</keyword>
<name>A0A143PN50_LUTPR</name>
<evidence type="ECO:0000313" key="10">
    <source>
        <dbReference type="Proteomes" id="UP000076079"/>
    </source>
</evidence>